<dbReference type="InterPro" id="IPR011047">
    <property type="entry name" value="Quinoprotein_ADH-like_sf"/>
</dbReference>
<dbReference type="PANTHER" id="PTHR42754">
    <property type="entry name" value="ENDOGLUCANASE"/>
    <property type="match status" value="1"/>
</dbReference>
<gene>
    <name evidence="2" type="ORF">ACFQJ4_09705</name>
</gene>
<protein>
    <submittedName>
        <fullName evidence="2">Uncharacterized protein</fullName>
    </submittedName>
</protein>
<dbReference type="GeneID" id="79267283"/>
<feature type="region of interest" description="Disordered" evidence="1">
    <location>
        <begin position="191"/>
        <end position="215"/>
    </location>
</feature>
<organism evidence="2 3">
    <name type="scientific">Halosegnis marinus</name>
    <dbReference type="NCBI Taxonomy" id="3034023"/>
    <lineage>
        <taxon>Archaea</taxon>
        <taxon>Methanobacteriati</taxon>
        <taxon>Methanobacteriota</taxon>
        <taxon>Stenosarchaea group</taxon>
        <taxon>Halobacteria</taxon>
        <taxon>Halobacteriales</taxon>
        <taxon>Natronomonadaceae</taxon>
        <taxon>Halosegnis</taxon>
    </lineage>
</organism>
<dbReference type="AlphaFoldDB" id="A0ABD5ZQQ5"/>
<proteinExistence type="predicted"/>
<feature type="region of interest" description="Disordered" evidence="1">
    <location>
        <begin position="762"/>
        <end position="790"/>
    </location>
</feature>
<evidence type="ECO:0000256" key="1">
    <source>
        <dbReference type="SAM" id="MobiDB-lite"/>
    </source>
</evidence>
<keyword evidence="3" id="KW-1185">Reference proteome</keyword>
<reference evidence="2 3" key="1">
    <citation type="journal article" date="2019" name="Int. J. Syst. Evol. Microbiol.">
        <title>The Global Catalogue of Microorganisms (GCM) 10K type strain sequencing project: providing services to taxonomists for standard genome sequencing and annotation.</title>
        <authorList>
            <consortium name="The Broad Institute Genomics Platform"/>
            <consortium name="The Broad Institute Genome Sequencing Center for Infectious Disease"/>
            <person name="Wu L."/>
            <person name="Ma J."/>
        </authorList>
    </citation>
    <scope>NUCLEOTIDE SEQUENCE [LARGE SCALE GENOMIC DNA]</scope>
    <source>
        <strain evidence="2 3">DT85</strain>
    </source>
</reference>
<sequence length="790" mass="82239">MTRRLVPLLFAALLVAAPMAMLPGVAAAGTPAADGHDASNTNETLAGFAAVTGVATAGDGGEYLVGAESVTGRNTTLVRRGPDGETRWRRTFGSNDTLSSGMAVASGPLPGAYVLERVVQGSPYDYETPPTLRLRRVAPDGETMWTKSLGNVTGYASAGDLLASPRGGVTVATGYLDREAERRGTRIRVVSPNGETTSDRRYDGGTPRSVSRTDDGGLVVAGEVSYGEGWVLRTDADGDVLVNASVGGPFDDRTVSGATATDDGGVLVGGSAETAFARSSVWAARLTAEGDVAWSRTFGESQRSYARAAVATDEGLLLLNDVDGEFRERGARLTHVTADGDYASRAVEGDTTVSATTAQRLRDDGTVALYGIRYLNRTSEATVRTAAVPTPENTAFRADAGVSTNATFLRGQNLELSGSATYGLYEVPGEYDDYDEPRRVRTLDAEDGEAVFETATLARGEYAIRNDAGLWLTVEDGEVTGLAGSADEAAFGLDEQSVRLVDRSSERRYSPPVEERVVRTYEGNTTVEFGVEARPANFTADVSLYRLRGGTVNASTTGEALSGDDGWGGTEAPTHVEIGDDADRNLTVDAGALDAGLYRVRVDGAETGEATDAGSTVLVVVREERLVSLTAADTSLTVPENGSATTNLTLAGVDNGIGALRFDANRSGGPAVGLRLDLTDAVEYGSARGSAGWSSDEATASTQSLEVRSAPNGSFVAATFTVEDSEYRDSGSGTNTADVGIAWVVDADGVPYSVPDDLAIEYEVAGDGEEEETDENGSERGGSASGSASA</sequence>
<comment type="caution">
    <text evidence="2">The sequence shown here is derived from an EMBL/GenBank/DDBJ whole genome shotgun (WGS) entry which is preliminary data.</text>
</comment>
<dbReference type="PANTHER" id="PTHR42754:SF1">
    <property type="entry name" value="LIPOPROTEIN"/>
    <property type="match status" value="1"/>
</dbReference>
<evidence type="ECO:0000313" key="3">
    <source>
        <dbReference type="Proteomes" id="UP001596398"/>
    </source>
</evidence>
<dbReference type="RefSeq" id="WP_276233724.1">
    <property type="nucleotide sequence ID" value="NZ_CP119802.1"/>
</dbReference>
<dbReference type="EMBL" id="JBHTAP010000001">
    <property type="protein sequence ID" value="MFC7235587.1"/>
    <property type="molecule type" value="Genomic_DNA"/>
</dbReference>
<feature type="compositionally biased region" description="Acidic residues" evidence="1">
    <location>
        <begin position="762"/>
        <end position="776"/>
    </location>
</feature>
<dbReference type="Proteomes" id="UP001596398">
    <property type="component" value="Unassembled WGS sequence"/>
</dbReference>
<dbReference type="SUPFAM" id="SSF50998">
    <property type="entry name" value="Quinoprotein alcohol dehydrogenase-like"/>
    <property type="match status" value="1"/>
</dbReference>
<evidence type="ECO:0000313" key="2">
    <source>
        <dbReference type="EMBL" id="MFC7235587.1"/>
    </source>
</evidence>
<name>A0ABD5ZQQ5_9EURY</name>
<accession>A0ABD5ZQQ5</accession>